<accession>A0ABR3AFH5</accession>
<feature type="region of interest" description="Disordered" evidence="6">
    <location>
        <begin position="182"/>
        <end position="231"/>
    </location>
</feature>
<evidence type="ECO:0000256" key="4">
    <source>
        <dbReference type="ARBA" id="ARBA00023043"/>
    </source>
</evidence>
<reference evidence="7 8" key="1">
    <citation type="submission" date="2024-05" db="EMBL/GenBank/DDBJ databases">
        <title>A draft genome resource for the thread blight pathogen Marasmius tenuissimus strain MS-2.</title>
        <authorList>
            <person name="Yulfo-Soto G.E."/>
            <person name="Baruah I.K."/>
            <person name="Amoako-Attah I."/>
            <person name="Bukari Y."/>
            <person name="Meinhardt L.W."/>
            <person name="Bailey B.A."/>
            <person name="Cohen S.P."/>
        </authorList>
    </citation>
    <scope>NUCLEOTIDE SEQUENCE [LARGE SCALE GENOMIC DNA]</scope>
    <source>
        <strain evidence="7 8">MS-2</strain>
    </source>
</reference>
<dbReference type="InterPro" id="IPR038753">
    <property type="entry name" value="NFKBIL1"/>
</dbReference>
<feature type="compositionally biased region" description="Basic and acidic residues" evidence="6">
    <location>
        <begin position="183"/>
        <end position="229"/>
    </location>
</feature>
<evidence type="ECO:0000256" key="1">
    <source>
        <dbReference type="ARBA" id="ARBA00004123"/>
    </source>
</evidence>
<keyword evidence="8" id="KW-1185">Reference proteome</keyword>
<name>A0ABR3AFH5_9AGAR</name>
<sequence length="358" mass="42225">MPKLHLKRTPEEEAARRLRKKEKKAEKRRRRNNSSDRHDAKRHRTSSTSHNGRKWASDDEDDEIGPHPAGPSSSKSQHHSDSFYSDYYAHASKPNYEAIQAELEEQRFREKLSSAFDEDEAFDSLEARFNSFAHVPKHWGGHSSKPKPNYDSDEFLKLDPMSLDEEDYIEWIRRGMYRKTHAHEHEEQERLKSERASKRAREKAIKAETERLEKEASNERKRKRDEKEYRRRRQSVQVYHDRWQKLLCAQSDPVPLIGFDDIPWPAFPTRSNNLDISLEDLSKDAISSFLFTPISALGPEPENDKKDKREKLREAFLRFHPDKFESRLMHRVHQVEQEKVRTATAAVVRVLNDLMSEG</sequence>
<feature type="compositionally biased region" description="Basic residues" evidence="6">
    <location>
        <begin position="17"/>
        <end position="32"/>
    </location>
</feature>
<evidence type="ECO:0000256" key="3">
    <source>
        <dbReference type="ARBA" id="ARBA00022737"/>
    </source>
</evidence>
<dbReference type="PANTHER" id="PTHR15263:SF1">
    <property type="entry name" value="NF-KAPPA-B INHIBITOR-LIKE PROTEIN 1"/>
    <property type="match status" value="1"/>
</dbReference>
<dbReference type="PANTHER" id="PTHR15263">
    <property type="entry name" value="I-KAPPA-B-LIKE PROTEIN IKBL"/>
    <property type="match status" value="1"/>
</dbReference>
<keyword evidence="2" id="KW-0597">Phosphoprotein</keyword>
<organism evidence="7 8">
    <name type="scientific">Marasmius tenuissimus</name>
    <dbReference type="NCBI Taxonomy" id="585030"/>
    <lineage>
        <taxon>Eukaryota</taxon>
        <taxon>Fungi</taxon>
        <taxon>Dikarya</taxon>
        <taxon>Basidiomycota</taxon>
        <taxon>Agaricomycotina</taxon>
        <taxon>Agaricomycetes</taxon>
        <taxon>Agaricomycetidae</taxon>
        <taxon>Agaricales</taxon>
        <taxon>Marasmiineae</taxon>
        <taxon>Marasmiaceae</taxon>
        <taxon>Marasmius</taxon>
    </lineage>
</organism>
<comment type="subcellular location">
    <subcellularLocation>
        <location evidence="1">Nucleus</location>
    </subcellularLocation>
</comment>
<proteinExistence type="predicted"/>
<dbReference type="Proteomes" id="UP001437256">
    <property type="component" value="Unassembled WGS sequence"/>
</dbReference>
<evidence type="ECO:0000256" key="6">
    <source>
        <dbReference type="SAM" id="MobiDB-lite"/>
    </source>
</evidence>
<evidence type="ECO:0000256" key="2">
    <source>
        <dbReference type="ARBA" id="ARBA00022553"/>
    </source>
</evidence>
<evidence type="ECO:0000313" key="8">
    <source>
        <dbReference type="Proteomes" id="UP001437256"/>
    </source>
</evidence>
<keyword evidence="5" id="KW-0539">Nucleus</keyword>
<keyword evidence="3" id="KW-0677">Repeat</keyword>
<feature type="region of interest" description="Disordered" evidence="6">
    <location>
        <begin position="1"/>
        <end position="86"/>
    </location>
</feature>
<protein>
    <submittedName>
        <fullName evidence="7">Uncharacterized protein</fullName>
    </submittedName>
</protein>
<gene>
    <name evidence="7" type="ORF">AAF712_000241</name>
</gene>
<keyword evidence="4" id="KW-0040">ANK repeat</keyword>
<evidence type="ECO:0000313" key="7">
    <source>
        <dbReference type="EMBL" id="KAL0072478.1"/>
    </source>
</evidence>
<comment type="caution">
    <text evidence="7">The sequence shown here is derived from an EMBL/GenBank/DDBJ whole genome shotgun (WGS) entry which is preliminary data.</text>
</comment>
<evidence type="ECO:0000256" key="5">
    <source>
        <dbReference type="ARBA" id="ARBA00023242"/>
    </source>
</evidence>
<dbReference type="EMBL" id="JBBXMP010000001">
    <property type="protein sequence ID" value="KAL0072478.1"/>
    <property type="molecule type" value="Genomic_DNA"/>
</dbReference>